<name>A0ABY7PDC9_9ACTN</name>
<proteinExistence type="predicted"/>
<sequence>MTDGDTGQVEFSANGRFSAVRLPIEALTLSEGGEFTGTGRWSLVDRGGSVALAPDHPPSGMIQDASLAVVRTDGRIRLCVMSSSPGVLCDFLLRSVAGA</sequence>
<protein>
    <submittedName>
        <fullName evidence="1">Uncharacterized protein</fullName>
    </submittedName>
</protein>
<organism evidence="1 2">
    <name type="scientific">Streptomyces camelliae</name>
    <dbReference type="NCBI Taxonomy" id="3004093"/>
    <lineage>
        <taxon>Bacteria</taxon>
        <taxon>Bacillati</taxon>
        <taxon>Actinomycetota</taxon>
        <taxon>Actinomycetes</taxon>
        <taxon>Kitasatosporales</taxon>
        <taxon>Streptomycetaceae</taxon>
        <taxon>Streptomyces</taxon>
    </lineage>
</organism>
<dbReference type="Proteomes" id="UP001212326">
    <property type="component" value="Chromosome"/>
</dbReference>
<reference evidence="1 2" key="1">
    <citation type="submission" date="2022-12" db="EMBL/GenBank/DDBJ databases">
        <authorList>
            <person name="Mo P."/>
        </authorList>
    </citation>
    <scope>NUCLEOTIDE SEQUENCE [LARGE SCALE GENOMIC DNA]</scope>
    <source>
        <strain evidence="1 2">HUAS 2-6</strain>
    </source>
</reference>
<accession>A0ABY7PDC9</accession>
<gene>
    <name evidence="1" type="ORF">O1G22_40235</name>
</gene>
<keyword evidence="2" id="KW-1185">Reference proteome</keyword>
<evidence type="ECO:0000313" key="2">
    <source>
        <dbReference type="Proteomes" id="UP001212326"/>
    </source>
</evidence>
<dbReference type="EMBL" id="CP115300">
    <property type="protein sequence ID" value="WBO68601.1"/>
    <property type="molecule type" value="Genomic_DNA"/>
</dbReference>
<dbReference type="RefSeq" id="WP_270085833.1">
    <property type="nucleotide sequence ID" value="NZ_CP115300.1"/>
</dbReference>
<evidence type="ECO:0000313" key="1">
    <source>
        <dbReference type="EMBL" id="WBO68601.1"/>
    </source>
</evidence>